<keyword evidence="1" id="KW-0472">Membrane</keyword>
<dbReference type="AlphaFoldDB" id="A0A2S6IL43"/>
<reference evidence="2 3" key="1">
    <citation type="submission" date="2018-02" db="EMBL/GenBank/DDBJ databases">
        <title>Genomic Encyclopedia of Archaeal and Bacterial Type Strains, Phase II (KMG-II): from individual species to whole genera.</title>
        <authorList>
            <person name="Goeker M."/>
        </authorList>
    </citation>
    <scope>NUCLEOTIDE SEQUENCE [LARGE SCALE GENOMIC DNA]</scope>
    <source>
        <strain evidence="2 3">DSM 16809</strain>
    </source>
</reference>
<evidence type="ECO:0008006" key="4">
    <source>
        <dbReference type="Google" id="ProtNLM"/>
    </source>
</evidence>
<feature type="transmembrane region" description="Helical" evidence="1">
    <location>
        <begin position="6"/>
        <end position="24"/>
    </location>
</feature>
<keyword evidence="1" id="KW-0812">Transmembrane</keyword>
<comment type="caution">
    <text evidence="2">The sequence shown here is derived from an EMBL/GenBank/DDBJ whole genome shotgun (WGS) entry which is preliminary data.</text>
</comment>
<proteinExistence type="predicted"/>
<dbReference type="EMBL" id="PTJE01000003">
    <property type="protein sequence ID" value="PPK94891.1"/>
    <property type="molecule type" value="Genomic_DNA"/>
</dbReference>
<keyword evidence="1" id="KW-1133">Transmembrane helix</keyword>
<name>A0A2S6IL43_9FLAO</name>
<evidence type="ECO:0000313" key="2">
    <source>
        <dbReference type="EMBL" id="PPK94891.1"/>
    </source>
</evidence>
<organism evidence="2 3">
    <name type="scientific">Nonlabens xylanidelens</name>
    <dbReference type="NCBI Taxonomy" id="191564"/>
    <lineage>
        <taxon>Bacteria</taxon>
        <taxon>Pseudomonadati</taxon>
        <taxon>Bacteroidota</taxon>
        <taxon>Flavobacteriia</taxon>
        <taxon>Flavobacteriales</taxon>
        <taxon>Flavobacteriaceae</taxon>
        <taxon>Nonlabens</taxon>
    </lineage>
</organism>
<feature type="transmembrane region" description="Helical" evidence="1">
    <location>
        <begin position="31"/>
        <end position="49"/>
    </location>
</feature>
<feature type="transmembrane region" description="Helical" evidence="1">
    <location>
        <begin position="183"/>
        <end position="201"/>
    </location>
</feature>
<feature type="transmembrane region" description="Helical" evidence="1">
    <location>
        <begin position="61"/>
        <end position="80"/>
    </location>
</feature>
<evidence type="ECO:0000313" key="3">
    <source>
        <dbReference type="Proteomes" id="UP000239002"/>
    </source>
</evidence>
<protein>
    <recommendedName>
        <fullName evidence="4">YhhN-like protein</fullName>
    </recommendedName>
</protein>
<sequence length="214" mass="25001">MFNIITLVTIIVVATFVVATIFYRSNSTYKILYGILVVNLISEMALLLGKTIFTFPIVHVYNLHIFFHTGLWIYLIVYLLKKFKIDLIIVYSYIMFSLINILFIETKQITFNTFLIGSGIYLLYFIFKNFQLLKLEDLNHFKSNNFLLLSAPLSFFFAMSFVFSFRDSEMRMIKIGGRTLYNILQNGGNIIYYSLLILYIIKSRNDGKTQIAND</sequence>
<gene>
    <name evidence="2" type="ORF">LY01_01644</name>
</gene>
<evidence type="ECO:0000256" key="1">
    <source>
        <dbReference type="SAM" id="Phobius"/>
    </source>
</evidence>
<feature type="transmembrane region" description="Helical" evidence="1">
    <location>
        <begin position="146"/>
        <end position="163"/>
    </location>
</feature>
<feature type="transmembrane region" description="Helical" evidence="1">
    <location>
        <begin position="87"/>
        <end position="103"/>
    </location>
</feature>
<accession>A0A2S6IL43</accession>
<keyword evidence="3" id="KW-1185">Reference proteome</keyword>
<dbReference type="Proteomes" id="UP000239002">
    <property type="component" value="Unassembled WGS sequence"/>
</dbReference>
<feature type="transmembrane region" description="Helical" evidence="1">
    <location>
        <begin position="109"/>
        <end position="126"/>
    </location>
</feature>